<dbReference type="KEGG" id="psi:S70_15660"/>
<dbReference type="PANTHER" id="PTHR47515">
    <property type="entry name" value="LOW CALCIUM RESPONSE LOCUS PROTEIN T"/>
    <property type="match status" value="1"/>
</dbReference>
<dbReference type="GO" id="GO:0015074">
    <property type="term" value="P:DNA integration"/>
    <property type="evidence" value="ECO:0007669"/>
    <property type="project" value="InterPro"/>
</dbReference>
<evidence type="ECO:0000259" key="1">
    <source>
        <dbReference type="PROSITE" id="PS50994"/>
    </source>
</evidence>
<sequence length="178" mass="20203">MVGQLVSVAISGRQVARSLDQLMEERGKPNKVTCDNGTEFTSKAMFFWSKETGITLGFIQPENPTQNAFVESLNGKFRNKCLNPHGFRTLDEARYEIELWREHYNHVRPHSSLNDMPPVAYAKQVTSQAYSRLGYIYQEGIGVKRNLGISGQYFIQANVANTLNSLKGNKFDCDIYKN</sequence>
<dbReference type="Proteomes" id="UP000005012">
    <property type="component" value="Chromosome"/>
</dbReference>
<evidence type="ECO:0000313" key="3">
    <source>
        <dbReference type="Proteomes" id="UP000005012"/>
    </source>
</evidence>
<gene>
    <name evidence="2" type="ordered locus">S70_15660</name>
</gene>
<dbReference type="InterPro" id="IPR036397">
    <property type="entry name" value="RNaseH_sf"/>
</dbReference>
<dbReference type="PANTHER" id="PTHR47515:SF1">
    <property type="entry name" value="BLR2054 PROTEIN"/>
    <property type="match status" value="1"/>
</dbReference>
<dbReference type="PROSITE" id="PS50994">
    <property type="entry name" value="INTEGRASE"/>
    <property type="match status" value="1"/>
</dbReference>
<proteinExistence type="predicted"/>
<dbReference type="PATRIC" id="fig|1157951.4.peg.3149"/>
<dbReference type="AlphaFoldDB" id="A0A140NQJ7"/>
<dbReference type="InterPro" id="IPR012337">
    <property type="entry name" value="RNaseH-like_sf"/>
</dbReference>
<organism evidence="2 3">
    <name type="scientific">Providencia stuartii (strain MRSN 2154)</name>
    <dbReference type="NCBI Taxonomy" id="1157951"/>
    <lineage>
        <taxon>Bacteria</taxon>
        <taxon>Pseudomonadati</taxon>
        <taxon>Pseudomonadota</taxon>
        <taxon>Gammaproteobacteria</taxon>
        <taxon>Enterobacterales</taxon>
        <taxon>Morganellaceae</taxon>
        <taxon>Providencia</taxon>
    </lineage>
</organism>
<dbReference type="EMBL" id="CP003488">
    <property type="protein sequence ID" value="AFH94947.1"/>
    <property type="molecule type" value="Genomic_DNA"/>
</dbReference>
<protein>
    <submittedName>
        <fullName evidence="2">Integrase catalytic subunit</fullName>
    </submittedName>
</protein>
<dbReference type="Gene3D" id="3.30.420.10">
    <property type="entry name" value="Ribonuclease H-like superfamily/Ribonuclease H"/>
    <property type="match status" value="1"/>
</dbReference>
<dbReference type="Pfam" id="PF13683">
    <property type="entry name" value="rve_3"/>
    <property type="match status" value="1"/>
</dbReference>
<reference evidence="2 3" key="1">
    <citation type="journal article" date="2012" name="J. Bacteriol.">
        <title>Complete Genome Sequence of Providencia stuartii Clinical Isolate MRSN 2154.</title>
        <authorList>
            <person name="Clifford R.J."/>
            <person name="Hang J."/>
            <person name="Riley M.C."/>
            <person name="Onmus-Leone F."/>
            <person name="Kuschner R.A."/>
            <person name="Lesho E.P."/>
            <person name="Waterman P.E."/>
        </authorList>
    </citation>
    <scope>NUCLEOTIDE SEQUENCE [LARGE SCALE GENOMIC DNA]</scope>
    <source>
        <strain evidence="2 3">MRSN 2154</strain>
    </source>
</reference>
<feature type="domain" description="Integrase catalytic" evidence="1">
    <location>
        <begin position="1"/>
        <end position="125"/>
    </location>
</feature>
<dbReference type="SUPFAM" id="SSF53098">
    <property type="entry name" value="Ribonuclease H-like"/>
    <property type="match status" value="1"/>
</dbReference>
<name>A0A140NQJ7_PROSM</name>
<dbReference type="HOGENOM" id="CLU_1685037_0_0_6"/>
<accession>A0A140NQJ7</accession>
<evidence type="ECO:0000313" key="2">
    <source>
        <dbReference type="EMBL" id="AFH94947.1"/>
    </source>
</evidence>
<reference evidence="3" key="2">
    <citation type="submission" date="2012-04" db="EMBL/GenBank/DDBJ databases">
        <title>Complete genome sequence of Providencia stuartii clinical isolate MRSN 2154.</title>
        <authorList>
            <person name="Clifford R.J."/>
            <person name="Hang J."/>
            <person name="Riley M.C."/>
            <person name="Onmus-Leone F."/>
            <person name="Kuschner R.A."/>
            <person name="Lesho E.P."/>
            <person name="Waterman P.E."/>
        </authorList>
    </citation>
    <scope>NUCLEOTIDE SEQUENCE [LARGE SCALE GENOMIC DNA]</scope>
    <source>
        <strain evidence="3">MRSN 2154</strain>
    </source>
</reference>
<dbReference type="InterPro" id="IPR001584">
    <property type="entry name" value="Integrase_cat-core"/>
</dbReference>
<dbReference type="GO" id="GO:0003676">
    <property type="term" value="F:nucleic acid binding"/>
    <property type="evidence" value="ECO:0007669"/>
    <property type="project" value="InterPro"/>
</dbReference>